<organism evidence="1">
    <name type="scientific">marine metagenome</name>
    <dbReference type="NCBI Taxonomy" id="408172"/>
    <lineage>
        <taxon>unclassified sequences</taxon>
        <taxon>metagenomes</taxon>
        <taxon>ecological metagenomes</taxon>
    </lineage>
</organism>
<protein>
    <submittedName>
        <fullName evidence="1">Uncharacterized protein</fullName>
    </submittedName>
</protein>
<reference evidence="1" key="1">
    <citation type="submission" date="2018-05" db="EMBL/GenBank/DDBJ databases">
        <authorList>
            <person name="Lanie J.A."/>
            <person name="Ng W.-L."/>
            <person name="Kazmierczak K.M."/>
            <person name="Andrzejewski T.M."/>
            <person name="Davidsen T.M."/>
            <person name="Wayne K.J."/>
            <person name="Tettelin H."/>
            <person name="Glass J.I."/>
            <person name="Rusch D."/>
            <person name="Podicherti R."/>
            <person name="Tsui H.-C.T."/>
            <person name="Winkler M.E."/>
        </authorList>
    </citation>
    <scope>NUCLEOTIDE SEQUENCE</scope>
</reference>
<accession>A0A382VNT3</accession>
<sequence length="67" mass="7137">MGGGDWRLSDMANGMERSRILTIAASVRAMIADGHDVAPFTVGDFSPEQFEVPEELISGIIEAVSKG</sequence>
<gene>
    <name evidence="1" type="ORF">METZ01_LOCUS400435</name>
</gene>
<dbReference type="EMBL" id="UINC01153070">
    <property type="protein sequence ID" value="SVD47581.1"/>
    <property type="molecule type" value="Genomic_DNA"/>
</dbReference>
<evidence type="ECO:0000313" key="1">
    <source>
        <dbReference type="EMBL" id="SVD47581.1"/>
    </source>
</evidence>
<feature type="non-terminal residue" evidence="1">
    <location>
        <position position="67"/>
    </location>
</feature>
<name>A0A382VNT3_9ZZZZ</name>
<proteinExistence type="predicted"/>
<dbReference type="AlphaFoldDB" id="A0A382VNT3"/>